<feature type="compositionally biased region" description="Basic and acidic residues" evidence="1">
    <location>
        <begin position="210"/>
        <end position="234"/>
    </location>
</feature>
<protein>
    <submittedName>
        <fullName evidence="3">FecR family protein</fullName>
    </submittedName>
</protein>
<evidence type="ECO:0000256" key="1">
    <source>
        <dbReference type="SAM" id="MobiDB-lite"/>
    </source>
</evidence>
<dbReference type="RefSeq" id="WP_323577217.1">
    <property type="nucleotide sequence ID" value="NZ_JAYGJQ010000002.1"/>
</dbReference>
<organism evidence="3 4">
    <name type="scientific">Bacteriovorax antarcticus</name>
    <dbReference type="NCBI Taxonomy" id="3088717"/>
    <lineage>
        <taxon>Bacteria</taxon>
        <taxon>Pseudomonadati</taxon>
        <taxon>Bdellovibrionota</taxon>
        <taxon>Bacteriovoracia</taxon>
        <taxon>Bacteriovoracales</taxon>
        <taxon>Bacteriovoracaceae</taxon>
        <taxon>Bacteriovorax</taxon>
    </lineage>
</organism>
<dbReference type="PANTHER" id="PTHR38731">
    <property type="entry name" value="LIPL45-RELATED LIPOPROTEIN-RELATED"/>
    <property type="match status" value="1"/>
</dbReference>
<accession>A0ABU5VW55</accession>
<feature type="region of interest" description="Disordered" evidence="1">
    <location>
        <begin position="210"/>
        <end position="237"/>
    </location>
</feature>
<reference evidence="3 4" key="1">
    <citation type="submission" date="2023-11" db="EMBL/GenBank/DDBJ databases">
        <title>A Novel Polar Bacteriovorax (B. antarcticus) Isolated from the Biocrust in Antarctica.</title>
        <authorList>
            <person name="Mun W."/>
            <person name="Choi S.Y."/>
            <person name="Mitchell R.J."/>
        </authorList>
    </citation>
    <scope>NUCLEOTIDE SEQUENCE [LARGE SCALE GENOMIC DNA]</scope>
    <source>
        <strain evidence="3 4">PP10</strain>
    </source>
</reference>
<dbReference type="Pfam" id="PF04773">
    <property type="entry name" value="FecR"/>
    <property type="match status" value="1"/>
</dbReference>
<dbReference type="Proteomes" id="UP001302274">
    <property type="component" value="Unassembled WGS sequence"/>
</dbReference>
<evidence type="ECO:0000259" key="2">
    <source>
        <dbReference type="Pfam" id="PF04773"/>
    </source>
</evidence>
<feature type="domain" description="FecR protein" evidence="2">
    <location>
        <begin position="49"/>
        <end position="148"/>
    </location>
</feature>
<gene>
    <name evidence="3" type="ORF">SHI21_13710</name>
</gene>
<comment type="caution">
    <text evidence="3">The sequence shown here is derived from an EMBL/GenBank/DDBJ whole genome shotgun (WGS) entry which is preliminary data.</text>
</comment>
<sequence length="712" mass="80803">MQKILYISFLLGTLNAYAFDFKIESLRGEVKLEKTGDLLKVNDELRTDDVINTSEKSFVKIIYANSGRISLGPNSSIKLIKAKAQKISTLALLRGQLRANFDKKDNKDYKFLIKTKSAALGIRGTDFHIIYNPDNNVSTVLTYEGKVEFAENTSNDLMSEKEFEKHDKISIPPGYISGVFYNAAKASPPIKISPLQFALLDANQELKEGSGQKIIRPKESKSIESENDLSKKDNNLVPTPKNFLNDEYFEDQARGNITIKSGGYLDLKTGIYIHPPEDSEYDAQNDLYYPPVEFGGIDEESGEYVAPPGLILHPLKGFMFTTDVLQKGFHNVTSTLNSGITPVANAMTNVGEKTYNTIKDSATMLRENTGFVGSTVGKGADLVGSGVNVAEDTSSLLLNKTADLLNYTVHDIFLTKIKEAKDSVPLVNYLKIKFNQSFDFGHINTDKYNMYDRNIVRQDTVVSETNLNFKVQKNFYTNFFVRPHFALRNLNYIGSNIYLKSFDQITYYVGSDFGYSSSSKEMKYQTFVSIEKGKRRQAQEFQDDFTTQEDSWRFGFTKLILGQKTFATTLDYHYETYHSAFDDDGTRHQIEISEIVSINDTRLVKLSVDWNKIFQDRYGATTNWSTKLNFFMTTLKWNMNYDIWGGLRFLSNTGTIAKRDSEENYFLGASLTKTFASSFSVLFKYEILKQDSPDAKFKYLSQNFSSGINYIF</sequence>
<proteinExistence type="predicted"/>
<dbReference type="PANTHER" id="PTHR38731:SF1">
    <property type="entry name" value="FECR PROTEIN DOMAIN-CONTAINING PROTEIN"/>
    <property type="match status" value="1"/>
</dbReference>
<dbReference type="InterPro" id="IPR006860">
    <property type="entry name" value="FecR"/>
</dbReference>
<dbReference type="EMBL" id="JAYGJQ010000002">
    <property type="protein sequence ID" value="MEA9357276.1"/>
    <property type="molecule type" value="Genomic_DNA"/>
</dbReference>
<name>A0ABU5VW55_9BACT</name>
<evidence type="ECO:0000313" key="3">
    <source>
        <dbReference type="EMBL" id="MEA9357276.1"/>
    </source>
</evidence>
<dbReference type="Gene3D" id="2.60.120.1440">
    <property type="match status" value="1"/>
</dbReference>
<keyword evidence="4" id="KW-1185">Reference proteome</keyword>
<evidence type="ECO:0000313" key="4">
    <source>
        <dbReference type="Proteomes" id="UP001302274"/>
    </source>
</evidence>